<evidence type="ECO:0000313" key="5">
    <source>
        <dbReference type="EMBL" id="CAL4782906.1"/>
    </source>
</evidence>
<feature type="transmembrane region" description="Helical" evidence="2">
    <location>
        <begin position="128"/>
        <end position="151"/>
    </location>
</feature>
<dbReference type="PANTHER" id="PTHR47179:SF1">
    <property type="entry name" value="E3 UBIQUITIN-PROTEIN LIGASE SIS3"/>
    <property type="match status" value="1"/>
</dbReference>
<proteinExistence type="predicted"/>
<keyword evidence="1" id="KW-0863">Zinc-finger</keyword>
<dbReference type="EMBL" id="CAMXCT010002094">
    <property type="protein sequence ID" value="CAI3995594.1"/>
    <property type="molecule type" value="Genomic_DNA"/>
</dbReference>
<feature type="transmembrane region" description="Helical" evidence="2">
    <location>
        <begin position="217"/>
        <end position="240"/>
    </location>
</feature>
<dbReference type="GO" id="GO:0010182">
    <property type="term" value="P:sugar mediated signaling pathway"/>
    <property type="evidence" value="ECO:0007669"/>
    <property type="project" value="InterPro"/>
</dbReference>
<name>A0A9P1CNV2_9DINO</name>
<dbReference type="Pfam" id="PF13639">
    <property type="entry name" value="zf-RING_2"/>
    <property type="match status" value="1"/>
</dbReference>
<reference evidence="5 6" key="2">
    <citation type="submission" date="2024-05" db="EMBL/GenBank/DDBJ databases">
        <authorList>
            <person name="Chen Y."/>
            <person name="Shah S."/>
            <person name="Dougan E. K."/>
            <person name="Thang M."/>
            <person name="Chan C."/>
        </authorList>
    </citation>
    <scope>NUCLEOTIDE SEQUENCE [LARGE SCALE GENOMIC DNA]</scope>
</reference>
<dbReference type="SUPFAM" id="SSF57850">
    <property type="entry name" value="RING/U-box"/>
    <property type="match status" value="1"/>
</dbReference>
<protein>
    <submittedName>
        <fullName evidence="5">E3 ubiquitin-protein ligase SIS3</fullName>
    </submittedName>
</protein>
<evidence type="ECO:0000313" key="6">
    <source>
        <dbReference type="Proteomes" id="UP001152797"/>
    </source>
</evidence>
<evidence type="ECO:0000256" key="1">
    <source>
        <dbReference type="PROSITE-ProRule" id="PRU00175"/>
    </source>
</evidence>
<keyword evidence="2" id="KW-0812">Transmembrane</keyword>
<dbReference type="EMBL" id="CAMXCT030002094">
    <property type="protein sequence ID" value="CAL4782906.1"/>
    <property type="molecule type" value="Genomic_DNA"/>
</dbReference>
<dbReference type="InterPro" id="IPR044793">
    <property type="entry name" value="SIS3"/>
</dbReference>
<dbReference type="SMART" id="SM00184">
    <property type="entry name" value="RING"/>
    <property type="match status" value="1"/>
</dbReference>
<dbReference type="GO" id="GO:0004842">
    <property type="term" value="F:ubiquitin-protein transferase activity"/>
    <property type="evidence" value="ECO:0007669"/>
    <property type="project" value="InterPro"/>
</dbReference>
<accession>A0A9P1CNV2</accession>
<dbReference type="PROSITE" id="PS50089">
    <property type="entry name" value="ZF_RING_2"/>
    <property type="match status" value="1"/>
</dbReference>
<evidence type="ECO:0000256" key="2">
    <source>
        <dbReference type="SAM" id="Phobius"/>
    </source>
</evidence>
<sequence>MYRFGTSLGCTDPKARVVIRFGEVPLGFACLRIMHPAQCVQNCCQMFLRPLKFYLSCPSQASTPSACVLYKPNPQLYCVAVCLYCRGCKMMVDSKVSWNDGVLVVSLLYMCIDIQYEWDGFASCRRPIHKWLLLSYSLVVMSRLVHVAGALMSQNDSEFMLNLRQKSTVVRLLLSMMWLVILPAFTVWSMVGTAWVWEVMNHTPQCLPGGAHFWFLIVWQALSYLWIFVHCGLGIVAWYLERRLRRAEGDLRQLEDQDLLSRWGQVSRLQSYTSVPGLREEDGGLKASEIADLPGLLVVDCPMEDCPICLTELQPGENARKLSGCGHTFHRSCIDLWLFRRADCPLCKTEVKSCYGSPRLRRRALPAEEPSWNV</sequence>
<keyword evidence="1" id="KW-0862">Zinc</keyword>
<organism evidence="4">
    <name type="scientific">Cladocopium goreaui</name>
    <dbReference type="NCBI Taxonomy" id="2562237"/>
    <lineage>
        <taxon>Eukaryota</taxon>
        <taxon>Sar</taxon>
        <taxon>Alveolata</taxon>
        <taxon>Dinophyceae</taxon>
        <taxon>Suessiales</taxon>
        <taxon>Symbiodiniaceae</taxon>
        <taxon>Cladocopium</taxon>
    </lineage>
</organism>
<dbReference type="InterPro" id="IPR013083">
    <property type="entry name" value="Znf_RING/FYVE/PHD"/>
</dbReference>
<feature type="transmembrane region" description="Helical" evidence="2">
    <location>
        <begin position="172"/>
        <end position="197"/>
    </location>
</feature>
<gene>
    <name evidence="4" type="ORF">C1SCF055_LOCUS22131</name>
</gene>
<evidence type="ECO:0000259" key="3">
    <source>
        <dbReference type="PROSITE" id="PS50089"/>
    </source>
</evidence>
<feature type="domain" description="RING-type" evidence="3">
    <location>
        <begin position="306"/>
        <end position="348"/>
    </location>
</feature>
<keyword evidence="2" id="KW-1133">Transmembrane helix</keyword>
<dbReference type="AlphaFoldDB" id="A0A9P1CNV2"/>
<dbReference type="InterPro" id="IPR001841">
    <property type="entry name" value="Znf_RING"/>
</dbReference>
<dbReference type="PANTHER" id="PTHR47179">
    <property type="entry name" value="E3 UBIQUITIN-PROTEIN LIGASE SIS3"/>
    <property type="match status" value="1"/>
</dbReference>
<dbReference type="Gene3D" id="3.30.40.10">
    <property type="entry name" value="Zinc/RING finger domain, C3HC4 (zinc finger)"/>
    <property type="match status" value="1"/>
</dbReference>
<dbReference type="Proteomes" id="UP001152797">
    <property type="component" value="Unassembled WGS sequence"/>
</dbReference>
<dbReference type="OrthoDB" id="408047at2759"/>
<evidence type="ECO:0000313" key="4">
    <source>
        <dbReference type="EMBL" id="CAI3995594.1"/>
    </source>
</evidence>
<dbReference type="GO" id="GO:0008270">
    <property type="term" value="F:zinc ion binding"/>
    <property type="evidence" value="ECO:0007669"/>
    <property type="project" value="UniProtKB-KW"/>
</dbReference>
<keyword evidence="1" id="KW-0479">Metal-binding</keyword>
<keyword evidence="6" id="KW-1185">Reference proteome</keyword>
<dbReference type="EMBL" id="CAMXCT020002094">
    <property type="protein sequence ID" value="CAL1148969.1"/>
    <property type="molecule type" value="Genomic_DNA"/>
</dbReference>
<comment type="caution">
    <text evidence="4">The sequence shown here is derived from an EMBL/GenBank/DDBJ whole genome shotgun (WGS) entry which is preliminary data.</text>
</comment>
<keyword evidence="2" id="KW-0472">Membrane</keyword>
<reference evidence="4" key="1">
    <citation type="submission" date="2022-10" db="EMBL/GenBank/DDBJ databases">
        <authorList>
            <person name="Chen Y."/>
            <person name="Dougan E. K."/>
            <person name="Chan C."/>
            <person name="Rhodes N."/>
            <person name="Thang M."/>
        </authorList>
    </citation>
    <scope>NUCLEOTIDE SEQUENCE</scope>
</reference>